<dbReference type="Gene3D" id="3.90.226.10">
    <property type="entry name" value="2-enoyl-CoA Hydratase, Chain A, domain 1"/>
    <property type="match status" value="1"/>
</dbReference>
<dbReference type="GO" id="GO:0006635">
    <property type="term" value="P:fatty acid beta-oxidation"/>
    <property type="evidence" value="ECO:0007669"/>
    <property type="project" value="TreeGrafter"/>
</dbReference>
<feature type="compositionally biased region" description="Basic and acidic residues" evidence="1">
    <location>
        <begin position="249"/>
        <end position="269"/>
    </location>
</feature>
<evidence type="ECO:0000313" key="3">
    <source>
        <dbReference type="Proteomes" id="UP000887226"/>
    </source>
</evidence>
<reference evidence="2" key="1">
    <citation type="journal article" date="2021" name="IMA Fungus">
        <title>Genomic characterization of three marine fungi, including Emericellopsis atlantica sp. nov. with signatures of a generalist lifestyle and marine biomass degradation.</title>
        <authorList>
            <person name="Hagestad O.C."/>
            <person name="Hou L."/>
            <person name="Andersen J.H."/>
            <person name="Hansen E.H."/>
            <person name="Altermark B."/>
            <person name="Li C."/>
            <person name="Kuhnert E."/>
            <person name="Cox R.J."/>
            <person name="Crous P.W."/>
            <person name="Spatafora J.W."/>
            <person name="Lail K."/>
            <person name="Amirebrahimi M."/>
            <person name="Lipzen A."/>
            <person name="Pangilinan J."/>
            <person name="Andreopoulos W."/>
            <person name="Hayes R.D."/>
            <person name="Ng V."/>
            <person name="Grigoriev I.V."/>
            <person name="Jackson S.A."/>
            <person name="Sutton T.D.S."/>
            <person name="Dobson A.D.W."/>
            <person name="Rama T."/>
        </authorList>
    </citation>
    <scope>NUCLEOTIDE SEQUENCE</scope>
    <source>
        <strain evidence="2">TRa3180A</strain>
    </source>
</reference>
<sequence length="278" mass="30822">MATALFTLPIQSKDSSSSVGSFTCSSPSDGVYVLTFTSPPDNRLVTNFCQTFLLALDILEFSHPPGVVVTTSGIEKFYSNGLDLEHAFETKGYFPDSLYALWKRLITYPMPTIAVVNGHAFAGGLMTAMYHDYRIFNPARGFLCLNELEFGVALRGPMSSVFRQKVTPQIYRSLVLEAKRFNSKEALDGGIVDVLGGMDEALALIKDRKLTKMGKTGIYGLMKMEMFRESIAYTGDHAGDDQLFTARNEAEDTRQKAGKKRVEQWEKAAHKSGLKARL</sequence>
<dbReference type="InterPro" id="IPR029045">
    <property type="entry name" value="ClpP/crotonase-like_dom_sf"/>
</dbReference>
<dbReference type="GO" id="GO:0005777">
    <property type="term" value="C:peroxisome"/>
    <property type="evidence" value="ECO:0007669"/>
    <property type="project" value="TreeGrafter"/>
</dbReference>
<dbReference type="PANTHER" id="PTHR11941">
    <property type="entry name" value="ENOYL-COA HYDRATASE-RELATED"/>
    <property type="match status" value="1"/>
</dbReference>
<accession>A0A9P7Z8Z5</accession>
<dbReference type="PANTHER" id="PTHR11941:SF75">
    <property type="entry name" value="ENOYL-COA HYDRATASE_ISOMERASE FAMILY PROTEIN"/>
    <property type="match status" value="1"/>
</dbReference>
<dbReference type="EMBL" id="MU253781">
    <property type="protein sequence ID" value="KAG9247130.1"/>
    <property type="molecule type" value="Genomic_DNA"/>
</dbReference>
<feature type="region of interest" description="Disordered" evidence="1">
    <location>
        <begin position="249"/>
        <end position="278"/>
    </location>
</feature>
<name>A0A9P7Z8Z5_9HELO</name>
<dbReference type="CDD" id="cd06558">
    <property type="entry name" value="crotonase-like"/>
    <property type="match status" value="1"/>
</dbReference>
<dbReference type="Pfam" id="PF00378">
    <property type="entry name" value="ECH_1"/>
    <property type="match status" value="1"/>
</dbReference>
<dbReference type="Proteomes" id="UP000887226">
    <property type="component" value="Unassembled WGS sequence"/>
</dbReference>
<protein>
    <submittedName>
        <fullName evidence="2">Carnitinyl-CoA dehydratase</fullName>
    </submittedName>
</protein>
<organism evidence="2 3">
    <name type="scientific">Calycina marina</name>
    <dbReference type="NCBI Taxonomy" id="1763456"/>
    <lineage>
        <taxon>Eukaryota</taxon>
        <taxon>Fungi</taxon>
        <taxon>Dikarya</taxon>
        <taxon>Ascomycota</taxon>
        <taxon>Pezizomycotina</taxon>
        <taxon>Leotiomycetes</taxon>
        <taxon>Helotiales</taxon>
        <taxon>Pezizellaceae</taxon>
        <taxon>Calycina</taxon>
    </lineage>
</organism>
<dbReference type="SUPFAM" id="SSF52096">
    <property type="entry name" value="ClpP/crotonase"/>
    <property type="match status" value="1"/>
</dbReference>
<dbReference type="AlphaFoldDB" id="A0A9P7Z8Z5"/>
<evidence type="ECO:0000256" key="1">
    <source>
        <dbReference type="SAM" id="MobiDB-lite"/>
    </source>
</evidence>
<dbReference type="OrthoDB" id="1696280at2759"/>
<dbReference type="GO" id="GO:0004165">
    <property type="term" value="F:delta(3)-delta(2)-enoyl-CoA isomerase activity"/>
    <property type="evidence" value="ECO:0007669"/>
    <property type="project" value="TreeGrafter"/>
</dbReference>
<keyword evidence="3" id="KW-1185">Reference proteome</keyword>
<evidence type="ECO:0000313" key="2">
    <source>
        <dbReference type="EMBL" id="KAG9247130.1"/>
    </source>
</evidence>
<gene>
    <name evidence="2" type="ORF">BJ878DRAFT_219757</name>
</gene>
<dbReference type="InterPro" id="IPR001753">
    <property type="entry name" value="Enoyl-CoA_hydra/iso"/>
</dbReference>
<comment type="caution">
    <text evidence="2">The sequence shown here is derived from an EMBL/GenBank/DDBJ whole genome shotgun (WGS) entry which is preliminary data.</text>
</comment>
<proteinExistence type="predicted"/>